<evidence type="ECO:0000313" key="2">
    <source>
        <dbReference type="EMBL" id="MDQ8193612.1"/>
    </source>
</evidence>
<accession>A0ABU1AG11</accession>
<dbReference type="InterPro" id="IPR000917">
    <property type="entry name" value="Sulfatase_N"/>
</dbReference>
<evidence type="ECO:0000313" key="3">
    <source>
        <dbReference type="Proteomes" id="UP001243717"/>
    </source>
</evidence>
<dbReference type="PANTHER" id="PTHR46615:SF1">
    <property type="entry name" value="ARYLSULFATASE K"/>
    <property type="match status" value="1"/>
</dbReference>
<evidence type="ECO:0000259" key="1">
    <source>
        <dbReference type="Pfam" id="PF00884"/>
    </source>
</evidence>
<proteinExistence type="predicted"/>
<comment type="caution">
    <text evidence="2">The sequence shown here is derived from an EMBL/GenBank/DDBJ whole genome shotgun (WGS) entry which is preliminary data.</text>
</comment>
<dbReference type="Proteomes" id="UP001243717">
    <property type="component" value="Unassembled WGS sequence"/>
</dbReference>
<dbReference type="RefSeq" id="WP_308984099.1">
    <property type="nucleotide sequence ID" value="NZ_JARXIC010000005.1"/>
</dbReference>
<protein>
    <submittedName>
        <fullName evidence="2">Sulfatase-like hydrolase/transferase</fullName>
    </submittedName>
</protein>
<name>A0ABU1AG11_9BACT</name>
<keyword evidence="3" id="KW-1185">Reference proteome</keyword>
<gene>
    <name evidence="2" type="ORF">QEH59_04205</name>
</gene>
<dbReference type="SUPFAM" id="SSF53649">
    <property type="entry name" value="Alkaline phosphatase-like"/>
    <property type="match status" value="1"/>
</dbReference>
<feature type="domain" description="Sulfatase N-terminal" evidence="1">
    <location>
        <begin position="4"/>
        <end position="335"/>
    </location>
</feature>
<reference evidence="2 3" key="1">
    <citation type="submission" date="2023-04" db="EMBL/GenBank/DDBJ databases">
        <title>A novel bacteria isolated from coastal sediment.</title>
        <authorList>
            <person name="Liu X.-J."/>
            <person name="Du Z.-J."/>
        </authorList>
    </citation>
    <scope>NUCLEOTIDE SEQUENCE [LARGE SCALE GENOMIC DNA]</scope>
    <source>
        <strain evidence="2 3">SDUM461004</strain>
    </source>
</reference>
<dbReference type="InterPro" id="IPR051849">
    <property type="entry name" value="GAG-degrading_sulfatase"/>
</dbReference>
<dbReference type="Gene3D" id="3.40.720.10">
    <property type="entry name" value="Alkaline Phosphatase, subunit A"/>
    <property type="match status" value="1"/>
</dbReference>
<organism evidence="2 3">
    <name type="scientific">Thalassobacterium sedimentorum</name>
    <dbReference type="NCBI Taxonomy" id="3041258"/>
    <lineage>
        <taxon>Bacteria</taxon>
        <taxon>Pseudomonadati</taxon>
        <taxon>Verrucomicrobiota</taxon>
        <taxon>Opitutia</taxon>
        <taxon>Puniceicoccales</taxon>
        <taxon>Coraliomargaritaceae</taxon>
        <taxon>Thalassobacterium</taxon>
    </lineage>
</organism>
<dbReference type="EMBL" id="JARXIC010000005">
    <property type="protein sequence ID" value="MDQ8193612.1"/>
    <property type="molecule type" value="Genomic_DNA"/>
</dbReference>
<sequence length="483" mass="54519">MSQPNILIIICDQLSAQALPAWGNTYANTPNINSIIDSGVRCESAYSNCPLCLPSRASFWSGRYPHQTGILSNGREHTNAEFPENAPTLGSLFKEAGYTTVHFGKQHDGGSLRGFDCAPTEEILSTPAHPSLVQNYDTWQDNYTSQRAVDFLNSYKQDAPYCMVADFNNPHNICGWIGNNANATPLEAEFDNLPPLPENLYLSDEELRSRPLPIQHLPNAHVRQAQIAGWDEKKIQHYLHAYHHYLNLADQEIGKLLQTLKSRADAEETLVAFFSDHGDSMTGRWMATKHTSFYEETTHVPLAFSGFGVARQGQTLNGLCSLIDLLPTLCDFAGIQVPSETQGKSLYPALSQGNNNIDLNDAVFSQWYTEWGYTIEPGRMVRTEQFKYTHYLEDGQEELYDLQTDPGEMHNLANSDDMLEDLQRHRDLLEQHLRTSHDPYRSLKPKAAPIFRQTATSYQHFSGPVAPEFYTIKNNISENEEKQ</sequence>
<dbReference type="PANTHER" id="PTHR46615">
    <property type="entry name" value="ARYLSULFATASE K"/>
    <property type="match status" value="1"/>
</dbReference>
<dbReference type="Pfam" id="PF00884">
    <property type="entry name" value="Sulfatase"/>
    <property type="match status" value="1"/>
</dbReference>
<dbReference type="InterPro" id="IPR017850">
    <property type="entry name" value="Alkaline_phosphatase_core_sf"/>
</dbReference>